<name>A0A4Z2EX17_9TELE</name>
<dbReference type="SUPFAM" id="SSF56854">
    <property type="entry name" value="Bcl-2 inhibitors of programmed cell death"/>
    <property type="match status" value="1"/>
</dbReference>
<dbReference type="InterPro" id="IPR033543">
    <property type="entry name" value="BCL2L15"/>
</dbReference>
<comment type="caution">
    <text evidence="1">The sequence shown here is derived from an EMBL/GenBank/DDBJ whole genome shotgun (WGS) entry which is preliminary data.</text>
</comment>
<dbReference type="PANTHER" id="PTHR36466:SF1">
    <property type="entry name" value="BCL-2-LIKE PROTEIN 15"/>
    <property type="match status" value="1"/>
</dbReference>
<dbReference type="GO" id="GO:0042981">
    <property type="term" value="P:regulation of apoptotic process"/>
    <property type="evidence" value="ECO:0007669"/>
    <property type="project" value="InterPro"/>
</dbReference>
<dbReference type="PANTHER" id="PTHR36466">
    <property type="entry name" value="BCL-2-LIKE PROTEIN 15"/>
    <property type="match status" value="1"/>
</dbReference>
<dbReference type="EMBL" id="SRLO01002494">
    <property type="protein sequence ID" value="TNN32792.1"/>
    <property type="molecule type" value="Genomic_DNA"/>
</dbReference>
<keyword evidence="2" id="KW-1185">Reference proteome</keyword>
<proteinExistence type="predicted"/>
<protein>
    <recommendedName>
        <fullName evidence="3">Bcl-2-like protein 15</fullName>
    </recommendedName>
</protein>
<dbReference type="Gene3D" id="1.10.437.10">
    <property type="entry name" value="Blc2-like"/>
    <property type="match status" value="1"/>
</dbReference>
<evidence type="ECO:0008006" key="3">
    <source>
        <dbReference type="Google" id="ProtNLM"/>
    </source>
</evidence>
<organism evidence="1 2">
    <name type="scientific">Liparis tanakae</name>
    <name type="common">Tanaka's snailfish</name>
    <dbReference type="NCBI Taxonomy" id="230148"/>
    <lineage>
        <taxon>Eukaryota</taxon>
        <taxon>Metazoa</taxon>
        <taxon>Chordata</taxon>
        <taxon>Craniata</taxon>
        <taxon>Vertebrata</taxon>
        <taxon>Euteleostomi</taxon>
        <taxon>Actinopterygii</taxon>
        <taxon>Neopterygii</taxon>
        <taxon>Teleostei</taxon>
        <taxon>Neoteleostei</taxon>
        <taxon>Acanthomorphata</taxon>
        <taxon>Eupercaria</taxon>
        <taxon>Perciformes</taxon>
        <taxon>Cottioidei</taxon>
        <taxon>Cottales</taxon>
        <taxon>Liparidae</taxon>
        <taxon>Liparis</taxon>
    </lineage>
</organism>
<dbReference type="InterPro" id="IPR036834">
    <property type="entry name" value="Bcl-2-like_sf"/>
</dbReference>
<dbReference type="OrthoDB" id="9950208at2759"/>
<dbReference type="AlphaFoldDB" id="A0A4Z2EX17"/>
<accession>A0A4Z2EX17</accession>
<dbReference type="Proteomes" id="UP000314294">
    <property type="component" value="Unassembled WGS sequence"/>
</dbReference>
<gene>
    <name evidence="1" type="ORF">EYF80_057044</name>
</gene>
<reference evidence="1 2" key="1">
    <citation type="submission" date="2019-03" db="EMBL/GenBank/DDBJ databases">
        <title>First draft genome of Liparis tanakae, snailfish: a comprehensive survey of snailfish specific genes.</title>
        <authorList>
            <person name="Kim W."/>
            <person name="Song I."/>
            <person name="Jeong J.-H."/>
            <person name="Kim D."/>
            <person name="Kim S."/>
            <person name="Ryu S."/>
            <person name="Song J.Y."/>
            <person name="Lee S.K."/>
        </authorList>
    </citation>
    <scope>NUCLEOTIDE SEQUENCE [LARGE SCALE GENOMIC DNA]</scope>
    <source>
        <tissue evidence="1">Muscle</tissue>
    </source>
</reference>
<evidence type="ECO:0000313" key="2">
    <source>
        <dbReference type="Proteomes" id="UP000314294"/>
    </source>
</evidence>
<sequence length="225" mass="24685">MAPTDAATLEWQTDQIVKCLLQDEDEHAHAHVPVLHGCYAFDAELEVDGPSSQSDEGPFDPVLIAHKLRSVADVLNDDAAFRAAVNELQGAAAREALEAAFGLGVEALCRLSQQPEVASELQLIRASVALGLYVKKTSPELRTKVQGAMSAFLSRRVGAWVTRQGGWMTSWSRCKPMTPNSYLLPPTSYPLAPPPIPYPLPPTPYPHLLAPKLLRVLWYRCSTKF</sequence>
<evidence type="ECO:0000313" key="1">
    <source>
        <dbReference type="EMBL" id="TNN32792.1"/>
    </source>
</evidence>